<comment type="caution">
    <text evidence="1">The sequence shown here is derived from an EMBL/GenBank/DDBJ whole genome shotgun (WGS) entry which is preliminary data.</text>
</comment>
<dbReference type="EMBL" id="ACCJ01000283">
    <property type="protein sequence ID" value="EEG54274.1"/>
    <property type="molecule type" value="Genomic_DNA"/>
</dbReference>
<reference evidence="1 2" key="1">
    <citation type="submission" date="2009-01" db="EMBL/GenBank/DDBJ databases">
        <authorList>
            <person name="Fulton L."/>
            <person name="Clifton S."/>
            <person name="Fulton B."/>
            <person name="Xu J."/>
            <person name="Minx P."/>
            <person name="Pepin K.H."/>
            <person name="Johnson M."/>
            <person name="Bhonagiri V."/>
            <person name="Nash W.E."/>
            <person name="Mardis E.R."/>
            <person name="Wilson R.K."/>
        </authorList>
    </citation>
    <scope>NUCLEOTIDE SEQUENCE [LARGE SCALE GENOMIC DNA]</scope>
    <source>
        <strain evidence="1 2">DSM 15981</strain>
    </source>
</reference>
<dbReference type="AlphaFoldDB" id="C0D317"/>
<accession>C0D317</accession>
<dbReference type="Proteomes" id="UP000004756">
    <property type="component" value="Unassembled WGS sequence"/>
</dbReference>
<evidence type="ECO:0000313" key="1">
    <source>
        <dbReference type="EMBL" id="EEG54274.1"/>
    </source>
</evidence>
<organism evidence="1 2">
    <name type="scientific">[Clostridium] asparagiforme DSM 15981</name>
    <dbReference type="NCBI Taxonomy" id="518636"/>
    <lineage>
        <taxon>Bacteria</taxon>
        <taxon>Bacillati</taxon>
        <taxon>Bacillota</taxon>
        <taxon>Clostridia</taxon>
        <taxon>Lachnospirales</taxon>
        <taxon>Lachnospiraceae</taxon>
        <taxon>Enterocloster</taxon>
    </lineage>
</organism>
<protein>
    <submittedName>
        <fullName evidence="1">Uncharacterized protein</fullName>
    </submittedName>
</protein>
<reference evidence="1 2" key="2">
    <citation type="submission" date="2009-02" db="EMBL/GenBank/DDBJ databases">
        <title>Draft genome sequence of Clostridium asparagiforme (DSM 15981).</title>
        <authorList>
            <person name="Sudarsanam P."/>
            <person name="Ley R."/>
            <person name="Guruge J."/>
            <person name="Turnbaugh P.J."/>
            <person name="Mahowald M."/>
            <person name="Liep D."/>
            <person name="Gordon J."/>
        </authorList>
    </citation>
    <scope>NUCLEOTIDE SEQUENCE [LARGE SCALE GENOMIC DNA]</scope>
    <source>
        <strain evidence="1 2">DSM 15981</strain>
    </source>
</reference>
<sequence length="49" mass="5718">MISIRIGGDHETVQSHADEYGYDEQHVHVLCIRMRRKLNPGFICMDCEN</sequence>
<proteinExistence type="predicted"/>
<keyword evidence="2" id="KW-1185">Reference proteome</keyword>
<gene>
    <name evidence="1" type="ORF">CLOSTASPAR_03657</name>
</gene>
<dbReference type="HOGENOM" id="CLU_3133932_0_0_9"/>
<name>C0D317_9FIRM</name>
<evidence type="ECO:0000313" key="2">
    <source>
        <dbReference type="Proteomes" id="UP000004756"/>
    </source>
</evidence>